<keyword evidence="2" id="KW-0732">Signal</keyword>
<evidence type="ECO:0000313" key="4">
    <source>
        <dbReference type="Proteomes" id="UP000229176"/>
    </source>
</evidence>
<keyword evidence="1" id="KW-0472">Membrane</keyword>
<keyword evidence="1" id="KW-0812">Transmembrane</keyword>
<accession>A0A2H0CFZ5</accession>
<protein>
    <submittedName>
        <fullName evidence="3">Uncharacterized protein</fullName>
    </submittedName>
</protein>
<keyword evidence="1" id="KW-1133">Transmembrane helix</keyword>
<feature type="signal peptide" evidence="2">
    <location>
        <begin position="1"/>
        <end position="40"/>
    </location>
</feature>
<evidence type="ECO:0000313" key="3">
    <source>
        <dbReference type="EMBL" id="PIP68689.1"/>
    </source>
</evidence>
<evidence type="ECO:0000256" key="2">
    <source>
        <dbReference type="SAM" id="SignalP"/>
    </source>
</evidence>
<name>A0A2H0CFZ5_9BACT</name>
<dbReference type="EMBL" id="PCTI01000059">
    <property type="protein sequence ID" value="PIP68689.1"/>
    <property type="molecule type" value="Genomic_DNA"/>
</dbReference>
<dbReference type="AlphaFoldDB" id="A0A2H0CFZ5"/>
<feature type="chain" id="PRO_5013843086" evidence="2">
    <location>
        <begin position="41"/>
        <end position="90"/>
    </location>
</feature>
<gene>
    <name evidence="3" type="ORF">COW91_03475</name>
</gene>
<sequence length="90" mass="9502">MTCQNNGHRNSIMKTNKLKLAVLLSTFVALTYLTATPVNAGVYGAYTELPSANTIVYVPAGIEGLAPQVVITLSAMSGVALTSFLIKKTK</sequence>
<feature type="transmembrane region" description="Helical" evidence="1">
    <location>
        <begin position="64"/>
        <end position="86"/>
    </location>
</feature>
<comment type="caution">
    <text evidence="3">The sequence shown here is derived from an EMBL/GenBank/DDBJ whole genome shotgun (WGS) entry which is preliminary data.</text>
</comment>
<proteinExistence type="predicted"/>
<dbReference type="Proteomes" id="UP000229176">
    <property type="component" value="Unassembled WGS sequence"/>
</dbReference>
<evidence type="ECO:0000256" key="1">
    <source>
        <dbReference type="SAM" id="Phobius"/>
    </source>
</evidence>
<reference evidence="3 4" key="1">
    <citation type="submission" date="2017-09" db="EMBL/GenBank/DDBJ databases">
        <title>Depth-based differentiation of microbial function through sediment-hosted aquifers and enrichment of novel symbionts in the deep terrestrial subsurface.</title>
        <authorList>
            <person name="Probst A.J."/>
            <person name="Ladd B."/>
            <person name="Jarett J.K."/>
            <person name="Geller-Mcgrath D.E."/>
            <person name="Sieber C.M."/>
            <person name="Emerson J.B."/>
            <person name="Anantharaman K."/>
            <person name="Thomas B.C."/>
            <person name="Malmstrom R."/>
            <person name="Stieglmeier M."/>
            <person name="Klingl A."/>
            <person name="Woyke T."/>
            <person name="Ryan C.M."/>
            <person name="Banfield J.F."/>
        </authorList>
    </citation>
    <scope>NUCLEOTIDE SEQUENCE [LARGE SCALE GENOMIC DNA]</scope>
    <source>
        <strain evidence="3">CG22_combo_CG10-13_8_21_14_all_32_8</strain>
    </source>
</reference>
<organism evidence="3 4">
    <name type="scientific">Candidatus Nomurabacteria bacterium CG22_combo_CG10-13_8_21_14_all_32_8</name>
    <dbReference type="NCBI Taxonomy" id="1974732"/>
    <lineage>
        <taxon>Bacteria</taxon>
        <taxon>Candidatus Nomuraibacteriota</taxon>
    </lineage>
</organism>